<organism evidence="2">
    <name type="scientific">Albugo laibachii Nc14</name>
    <dbReference type="NCBI Taxonomy" id="890382"/>
    <lineage>
        <taxon>Eukaryota</taxon>
        <taxon>Sar</taxon>
        <taxon>Stramenopiles</taxon>
        <taxon>Oomycota</taxon>
        <taxon>Peronosporomycetes</taxon>
        <taxon>Albuginales</taxon>
        <taxon>Albuginaceae</taxon>
        <taxon>Albugo</taxon>
    </lineage>
</organism>
<reference evidence="2" key="1">
    <citation type="journal article" date="2011" name="PLoS Biol.">
        <title>Gene gain and loss during evolution of obligate parasitism in the white rust pathogen of Arabidopsis thaliana.</title>
        <authorList>
            <person name="Kemen E."/>
            <person name="Gardiner A."/>
            <person name="Schultz-Larsen T."/>
            <person name="Kemen A.C."/>
            <person name="Balmuth A.L."/>
            <person name="Robert-Seilaniantz A."/>
            <person name="Bailey K."/>
            <person name="Holub E."/>
            <person name="Studholme D.J."/>
            <person name="Maclean D."/>
            <person name="Jones J.D."/>
        </authorList>
    </citation>
    <scope>NUCLEOTIDE SEQUENCE</scope>
</reference>
<evidence type="ECO:0000313" key="2">
    <source>
        <dbReference type="EMBL" id="CCA21960.1"/>
    </source>
</evidence>
<reference evidence="2" key="2">
    <citation type="submission" date="2011-02" db="EMBL/GenBank/DDBJ databases">
        <authorList>
            <person name="MacLean D."/>
        </authorList>
    </citation>
    <scope>NUCLEOTIDE SEQUENCE</scope>
</reference>
<protein>
    <submittedName>
        <fullName evidence="2">Uncharacterized protein AlNc14C139G7191</fullName>
    </submittedName>
</protein>
<evidence type="ECO:0000256" key="1">
    <source>
        <dbReference type="SAM" id="MobiDB-lite"/>
    </source>
</evidence>
<dbReference type="PANTHER" id="PTHR35213:SF3">
    <property type="entry name" value="MYB-LIKE DOMAIN-CONTAINING PROTEIN"/>
    <property type="match status" value="1"/>
</dbReference>
<dbReference type="HOGENOM" id="CLU_1013433_0_0_1"/>
<dbReference type="EMBL" id="FR824184">
    <property type="protein sequence ID" value="CCA21960.1"/>
    <property type="molecule type" value="Genomic_DNA"/>
</dbReference>
<feature type="compositionally biased region" description="Low complexity" evidence="1">
    <location>
        <begin position="26"/>
        <end position="40"/>
    </location>
</feature>
<accession>F0WL01</accession>
<gene>
    <name evidence="2" type="primary">AlNc14C139G7191</name>
    <name evidence="2" type="ORF">ALNC14_081030</name>
</gene>
<sequence length="275" mass="31091">MLESDSRVNSEQLLNGGSRRSLLPRNSNPTSTSSSKADSNVSREKEFVKRKRNYREKSRSTKSKCTPGLRSGKWTNEEEAYTVRIIHYFKLGLLDIQEGTSLRWYLAKKLNCEAMRVTKKLKGNSSIGKQIYRGSAFTKEKTLKMRRALEELADLKKQFLNSLVINTKRNTLSDGQCTDPCGDCQYEESIDEPMGEEDSPDYNRGISPKKLAMISQNCTSEVAKKALSETENIQADAGLLLYFCIKARHSLVFSTGMTRKRLFVDCASGKKGLRK</sequence>
<feature type="region of interest" description="Disordered" evidence="1">
    <location>
        <begin position="1"/>
        <end position="71"/>
    </location>
</feature>
<name>F0WL01_9STRA</name>
<dbReference type="PANTHER" id="PTHR35213">
    <property type="entry name" value="RING-TYPE DOMAIN-CONTAINING PROTEIN-RELATED"/>
    <property type="match status" value="1"/>
</dbReference>
<dbReference type="AlphaFoldDB" id="F0WL01"/>
<proteinExistence type="predicted"/>